<reference evidence="1 2" key="1">
    <citation type="journal article" date="2022" name="Allergy">
        <title>Genome assembly and annotation of Periplaneta americana reveal a comprehensive cockroach allergen profile.</title>
        <authorList>
            <person name="Wang L."/>
            <person name="Xiong Q."/>
            <person name="Saelim N."/>
            <person name="Wang L."/>
            <person name="Nong W."/>
            <person name="Wan A.T."/>
            <person name="Shi M."/>
            <person name="Liu X."/>
            <person name="Cao Q."/>
            <person name="Hui J.H.L."/>
            <person name="Sookrung N."/>
            <person name="Leung T.F."/>
            <person name="Tungtrongchitr A."/>
            <person name="Tsui S.K.W."/>
        </authorList>
    </citation>
    <scope>NUCLEOTIDE SEQUENCE [LARGE SCALE GENOMIC DNA]</scope>
    <source>
        <strain evidence="1">PWHHKU_190912</strain>
    </source>
</reference>
<proteinExistence type="predicted"/>
<accession>A0ABQ8SU25</accession>
<dbReference type="EMBL" id="JAJSOF020000021">
    <property type="protein sequence ID" value="KAJ4437684.1"/>
    <property type="molecule type" value="Genomic_DNA"/>
</dbReference>
<keyword evidence="2" id="KW-1185">Reference proteome</keyword>
<gene>
    <name evidence="1" type="ORF">ANN_17829</name>
</gene>
<organism evidence="1 2">
    <name type="scientific">Periplaneta americana</name>
    <name type="common">American cockroach</name>
    <name type="synonym">Blatta americana</name>
    <dbReference type="NCBI Taxonomy" id="6978"/>
    <lineage>
        <taxon>Eukaryota</taxon>
        <taxon>Metazoa</taxon>
        <taxon>Ecdysozoa</taxon>
        <taxon>Arthropoda</taxon>
        <taxon>Hexapoda</taxon>
        <taxon>Insecta</taxon>
        <taxon>Pterygota</taxon>
        <taxon>Neoptera</taxon>
        <taxon>Polyneoptera</taxon>
        <taxon>Dictyoptera</taxon>
        <taxon>Blattodea</taxon>
        <taxon>Blattoidea</taxon>
        <taxon>Blattidae</taxon>
        <taxon>Blattinae</taxon>
        <taxon>Periplaneta</taxon>
    </lineage>
</organism>
<evidence type="ECO:0000313" key="1">
    <source>
        <dbReference type="EMBL" id="KAJ4437684.1"/>
    </source>
</evidence>
<dbReference type="Proteomes" id="UP001148838">
    <property type="component" value="Unassembled WGS sequence"/>
</dbReference>
<comment type="caution">
    <text evidence="1">The sequence shown here is derived from an EMBL/GenBank/DDBJ whole genome shotgun (WGS) entry which is preliminary data.</text>
</comment>
<sequence>MPRPCGTRALEAEDVQGAGDRMLSGERLERKVQRRWRVEFGTQLPTRLTITKIQEKFEVDGTVQDVLEGQCGRKRSFTDNESVDAVMQAFAQSPKKCDDVIIVILMQNFTSATGVAQAVARLPADAVLCSGMGSVSGWADCLVGVFLTFSSNVNRISVLITLSPPLRQTGHHLYLRGAKSTVRRVDYSLRLVESSFMTMVVDSRPGIRGTEVPEVLPLPHSNMATHIALGVTAENS</sequence>
<protein>
    <submittedName>
        <fullName evidence="1">Uncharacterized protein</fullName>
    </submittedName>
</protein>
<evidence type="ECO:0000313" key="2">
    <source>
        <dbReference type="Proteomes" id="UP001148838"/>
    </source>
</evidence>
<name>A0ABQ8SU25_PERAM</name>